<organism evidence="4 5">
    <name type="scientific">Dendrobium thyrsiflorum</name>
    <name type="common">Pinecone-like raceme dendrobium</name>
    <name type="synonym">Orchid</name>
    <dbReference type="NCBI Taxonomy" id="117978"/>
    <lineage>
        <taxon>Eukaryota</taxon>
        <taxon>Viridiplantae</taxon>
        <taxon>Streptophyta</taxon>
        <taxon>Embryophyta</taxon>
        <taxon>Tracheophyta</taxon>
        <taxon>Spermatophyta</taxon>
        <taxon>Magnoliopsida</taxon>
        <taxon>Liliopsida</taxon>
        <taxon>Asparagales</taxon>
        <taxon>Orchidaceae</taxon>
        <taxon>Epidendroideae</taxon>
        <taxon>Malaxideae</taxon>
        <taxon>Dendrobiinae</taxon>
        <taxon>Dendrobium</taxon>
    </lineage>
</organism>
<dbReference type="EMBL" id="JANQDX010000005">
    <property type="protein sequence ID" value="KAL0924948.1"/>
    <property type="molecule type" value="Genomic_DNA"/>
</dbReference>
<dbReference type="InterPro" id="IPR040217">
    <property type="entry name" value="ACR1-12"/>
</dbReference>
<comment type="function">
    <text evidence="2">Binds amino acids.</text>
</comment>
<dbReference type="PANTHER" id="PTHR31096">
    <property type="entry name" value="ACT DOMAIN-CONTAINING PROTEIN ACR4-RELATED"/>
    <property type="match status" value="1"/>
</dbReference>
<dbReference type="Gene3D" id="3.30.70.260">
    <property type="match status" value="1"/>
</dbReference>
<dbReference type="Pfam" id="PF24914">
    <property type="entry name" value="ACR10_N"/>
    <property type="match status" value="1"/>
</dbReference>
<dbReference type="InterPro" id="IPR056816">
    <property type="entry name" value="ACR2/9/10_N"/>
</dbReference>
<dbReference type="SUPFAM" id="SSF55021">
    <property type="entry name" value="ACT-like"/>
    <property type="match status" value="3"/>
</dbReference>
<dbReference type="Proteomes" id="UP001552299">
    <property type="component" value="Unassembled WGS sequence"/>
</dbReference>
<gene>
    <name evidence="4" type="ORF">M5K25_005809</name>
</gene>
<keyword evidence="5" id="KW-1185">Reference proteome</keyword>
<dbReference type="InterPro" id="IPR045865">
    <property type="entry name" value="ACT-like_dom_sf"/>
</dbReference>
<evidence type="ECO:0000256" key="1">
    <source>
        <dbReference type="ARBA" id="ARBA00022737"/>
    </source>
</evidence>
<protein>
    <recommendedName>
        <fullName evidence="2">ACT domain-containing protein ACR</fullName>
    </recommendedName>
    <alternativeName>
        <fullName evidence="2">Protein ACT DOMAIN REPEATS</fullName>
    </alternativeName>
</protein>
<evidence type="ECO:0000313" key="4">
    <source>
        <dbReference type="EMBL" id="KAL0924948.1"/>
    </source>
</evidence>
<feature type="domain" description="ACT" evidence="3">
    <location>
        <begin position="28"/>
        <end position="99"/>
    </location>
</feature>
<accession>A0ABD0VJH4</accession>
<dbReference type="GO" id="GO:0016597">
    <property type="term" value="F:amino acid binding"/>
    <property type="evidence" value="ECO:0007669"/>
    <property type="project" value="UniProtKB-UniRule"/>
</dbReference>
<evidence type="ECO:0000313" key="5">
    <source>
        <dbReference type="Proteomes" id="UP001552299"/>
    </source>
</evidence>
<keyword evidence="1 2" id="KW-0677">Repeat</keyword>
<evidence type="ECO:0000259" key="3">
    <source>
        <dbReference type="Pfam" id="PF24914"/>
    </source>
</evidence>
<comment type="caution">
    <text evidence="4">The sequence shown here is derived from an EMBL/GenBank/DDBJ whole genome shotgun (WGS) entry which is preliminary data.</text>
</comment>
<proteinExistence type="predicted"/>
<name>A0ABD0VJH4_DENTH</name>
<evidence type="ECO:0000256" key="2">
    <source>
        <dbReference type="RuleBase" id="RU369043"/>
    </source>
</evidence>
<reference evidence="4 5" key="1">
    <citation type="journal article" date="2024" name="Plant Biotechnol. J.">
        <title>Dendrobium thyrsiflorum genome and its molecular insights into genes involved in important horticultural traits.</title>
        <authorList>
            <person name="Chen B."/>
            <person name="Wang J.Y."/>
            <person name="Zheng P.J."/>
            <person name="Li K.L."/>
            <person name="Liang Y.M."/>
            <person name="Chen X.F."/>
            <person name="Zhang C."/>
            <person name="Zhao X."/>
            <person name="He X."/>
            <person name="Zhang G.Q."/>
            <person name="Liu Z.J."/>
            <person name="Xu Q."/>
        </authorList>
    </citation>
    <scope>NUCLEOTIDE SEQUENCE [LARGE SCALE GENOMIC DNA]</scope>
    <source>
        <strain evidence="4">GZMU011</strain>
    </source>
</reference>
<dbReference type="PANTHER" id="PTHR31096:SF7">
    <property type="entry name" value="ACT DOMAIN-CONTAINING PROTEIN ACR1"/>
    <property type="match status" value="1"/>
</dbReference>
<sequence length="443" mass="49869">MAYFDPNFHSLEEYIVPSPPTVSVDNDTYQDHTVVKVDGPNRHGILVDVLEALADLDLIISKSNISADGEWIMHAFHVTDELGNKMTDPAHIRYIKQSLMFAESRRGGGGESSRRPPDEVRTCLNKLLGAGHHHHLSSEHTVVEMTVADHPGLLSEVLATLLDFSFHINSAVAWAHNGRAAFIFYGPMSLPPTGLTELKEQLTRVVEAHCIEKWQLGISGPLPADRAHTSVCAERRLHQIMQEDNDWEGMASRTDHDPPLSSEAVVTAVEMELSEKHHNYMVEVIVRSRDRPKLVFDVVCTLADLNYDVVHASVSMEESIAVQEYYIKKIRNGNWSRVTEMEKEKLVECLMAAIERRPGPWWMRVEVRVLEYRDSLLWEITRVLRENGMLVVGAKWDNMGELAAGVFYVKGGSSRGNVARSLIHSLRNEIGGCCDFEIKESNN</sequence>
<dbReference type="AlphaFoldDB" id="A0ABD0VJH4"/>